<dbReference type="GO" id="GO:0009697">
    <property type="term" value="P:salicylic acid biosynthetic process"/>
    <property type="evidence" value="ECO:0007669"/>
    <property type="project" value="TreeGrafter"/>
</dbReference>
<keyword evidence="5" id="KW-1185">Reference proteome</keyword>
<dbReference type="InterPro" id="IPR002701">
    <property type="entry name" value="CM_II_prokaryot"/>
</dbReference>
<sequence length="94" mass="11089">MDSLQQFREQLNKIDTELISLLSERFKVIQSISLYKKDYDIPVMQPDRVQEVKSRCSQLGAALDLSEDFVTHLYDLIIREACRIEDRIINENKK</sequence>
<dbReference type="SUPFAM" id="SSF48600">
    <property type="entry name" value="Chorismate mutase II"/>
    <property type="match status" value="1"/>
</dbReference>
<dbReference type="EMBL" id="FTOH01000016">
    <property type="protein sequence ID" value="SIT19322.1"/>
    <property type="molecule type" value="Genomic_DNA"/>
</dbReference>
<dbReference type="Gene3D" id="1.20.59.10">
    <property type="entry name" value="Chorismate mutase"/>
    <property type="match status" value="1"/>
</dbReference>
<accession>A0A1N7Q8Y8</accession>
<dbReference type="InterPro" id="IPR036979">
    <property type="entry name" value="CM_dom_sf"/>
</dbReference>
<dbReference type="GO" id="GO:0004106">
    <property type="term" value="F:chorismate mutase activity"/>
    <property type="evidence" value="ECO:0007669"/>
    <property type="project" value="UniProtKB-EC"/>
</dbReference>
<organism evidence="4 5">
    <name type="scientific">Thalassolituus maritimus</name>
    <dbReference type="NCBI Taxonomy" id="484498"/>
    <lineage>
        <taxon>Bacteria</taxon>
        <taxon>Pseudomonadati</taxon>
        <taxon>Pseudomonadota</taxon>
        <taxon>Gammaproteobacteria</taxon>
        <taxon>Oceanospirillales</taxon>
        <taxon>Oceanospirillaceae</taxon>
        <taxon>Thalassolituus</taxon>
    </lineage>
</organism>
<evidence type="ECO:0000313" key="4">
    <source>
        <dbReference type="EMBL" id="SIT19322.1"/>
    </source>
</evidence>
<dbReference type="PROSITE" id="PS51168">
    <property type="entry name" value="CHORISMATE_MUT_2"/>
    <property type="match status" value="1"/>
</dbReference>
<gene>
    <name evidence="4" type="ORF">SAMN05421686_1167</name>
</gene>
<feature type="domain" description="Chorismate mutase" evidence="3">
    <location>
        <begin position="1"/>
        <end position="89"/>
    </location>
</feature>
<protein>
    <recommendedName>
        <fullName evidence="1">chorismate mutase</fullName>
        <ecNumber evidence="1">5.4.99.5</ecNumber>
    </recommendedName>
</protein>
<dbReference type="GO" id="GO:0046417">
    <property type="term" value="P:chorismate metabolic process"/>
    <property type="evidence" value="ECO:0007669"/>
    <property type="project" value="InterPro"/>
</dbReference>
<reference evidence="5" key="1">
    <citation type="submission" date="2017-01" db="EMBL/GenBank/DDBJ databases">
        <authorList>
            <person name="Varghese N."/>
            <person name="Submissions S."/>
        </authorList>
    </citation>
    <scope>NUCLEOTIDE SEQUENCE [LARGE SCALE GENOMIC DNA]</scope>
    <source>
        <strain evidence="5">DSM 24913</strain>
    </source>
</reference>
<name>A0A1N7Q8Y8_9GAMM</name>
<dbReference type="InterPro" id="IPR036263">
    <property type="entry name" value="Chorismate_II_sf"/>
</dbReference>
<evidence type="ECO:0000256" key="1">
    <source>
        <dbReference type="ARBA" id="ARBA00012404"/>
    </source>
</evidence>
<keyword evidence="2" id="KW-0413">Isomerase</keyword>
<dbReference type="EC" id="5.4.99.5" evidence="1"/>
<dbReference type="SMART" id="SM00830">
    <property type="entry name" value="CM_2"/>
    <property type="match status" value="1"/>
</dbReference>
<evidence type="ECO:0000259" key="3">
    <source>
        <dbReference type="PROSITE" id="PS51168"/>
    </source>
</evidence>
<dbReference type="AlphaFoldDB" id="A0A1N7Q8Y8"/>
<dbReference type="STRING" id="484498.SAMN05421686_1167"/>
<evidence type="ECO:0000256" key="2">
    <source>
        <dbReference type="ARBA" id="ARBA00023235"/>
    </source>
</evidence>
<dbReference type="PANTHER" id="PTHR38041">
    <property type="entry name" value="CHORISMATE MUTASE"/>
    <property type="match status" value="1"/>
</dbReference>
<dbReference type="Proteomes" id="UP000185639">
    <property type="component" value="Unassembled WGS sequence"/>
</dbReference>
<dbReference type="PANTHER" id="PTHR38041:SF1">
    <property type="entry name" value="CHORISMATE MUTASE"/>
    <property type="match status" value="1"/>
</dbReference>
<evidence type="ECO:0000313" key="5">
    <source>
        <dbReference type="Proteomes" id="UP000185639"/>
    </source>
</evidence>
<dbReference type="InterPro" id="IPR051331">
    <property type="entry name" value="Chorismate_mutase-related"/>
</dbReference>
<proteinExistence type="predicted"/>
<dbReference type="OrthoDB" id="514491at2"/>
<dbReference type="RefSeq" id="WP_084189107.1">
    <property type="nucleotide sequence ID" value="NZ_FTOH01000016.1"/>
</dbReference>
<dbReference type="Pfam" id="PF01817">
    <property type="entry name" value="CM_2"/>
    <property type="match status" value="1"/>
</dbReference>